<dbReference type="PANTHER" id="PTHR45982:SF1">
    <property type="entry name" value="REGULATOR OF CHROMOSOME CONDENSATION"/>
    <property type="match status" value="1"/>
</dbReference>
<protein>
    <submittedName>
        <fullName evidence="3">Putative E3 ubiquitin-protein ligase HERC3</fullName>
    </submittedName>
</protein>
<dbReference type="PANTHER" id="PTHR45982">
    <property type="entry name" value="REGULATOR OF CHROMOSOME CONDENSATION"/>
    <property type="match status" value="1"/>
</dbReference>
<dbReference type="InterPro" id="IPR000408">
    <property type="entry name" value="Reg_chr_condens"/>
</dbReference>
<keyword evidence="5" id="KW-1185">Reference proteome</keyword>
<dbReference type="Proteomes" id="UP000070412">
    <property type="component" value="Unassembled WGS sequence"/>
</dbReference>
<reference evidence="4" key="3">
    <citation type="submission" date="2022-06" db="UniProtKB">
        <authorList>
            <consortium name="EnsemblMetazoa"/>
        </authorList>
    </citation>
    <scope>IDENTIFICATION</scope>
</reference>
<gene>
    <name evidence="3" type="ORF">SSS_1958</name>
</gene>
<dbReference type="AlphaFoldDB" id="A0A834RGT7"/>
<name>A0A834RGT7_SARSC</name>
<organism evidence="3">
    <name type="scientific">Sarcoptes scabiei</name>
    <name type="common">Itch mite</name>
    <name type="synonym">Acarus scabiei</name>
    <dbReference type="NCBI Taxonomy" id="52283"/>
    <lineage>
        <taxon>Eukaryota</taxon>
        <taxon>Metazoa</taxon>
        <taxon>Ecdysozoa</taxon>
        <taxon>Arthropoda</taxon>
        <taxon>Chelicerata</taxon>
        <taxon>Arachnida</taxon>
        <taxon>Acari</taxon>
        <taxon>Acariformes</taxon>
        <taxon>Sarcoptiformes</taxon>
        <taxon>Astigmata</taxon>
        <taxon>Psoroptidia</taxon>
        <taxon>Sarcoptoidea</taxon>
        <taxon>Sarcoptidae</taxon>
        <taxon>Sarcoptinae</taxon>
        <taxon>Sarcoptes</taxon>
    </lineage>
</organism>
<feature type="domain" description="BTB" evidence="2">
    <location>
        <begin position="459"/>
        <end position="530"/>
    </location>
</feature>
<dbReference type="Pfam" id="PF00415">
    <property type="entry name" value="RCC1"/>
    <property type="match status" value="2"/>
</dbReference>
<dbReference type="SMART" id="SM00225">
    <property type="entry name" value="BTB"/>
    <property type="match status" value="1"/>
</dbReference>
<dbReference type="PROSITE" id="PS50012">
    <property type="entry name" value="RCC1_3"/>
    <property type="match status" value="2"/>
</dbReference>
<reference evidence="3" key="2">
    <citation type="submission" date="2020-01" db="EMBL/GenBank/DDBJ databases">
        <authorList>
            <person name="Korhonen P.K.K."/>
            <person name="Guangxu M.G."/>
            <person name="Wang T.W."/>
            <person name="Stroehlein A.J.S."/>
            <person name="Young N.D."/>
            <person name="Ang C.-S.A."/>
            <person name="Fernando D.W.F."/>
            <person name="Lu H.L."/>
            <person name="Taylor S.T."/>
            <person name="Ehtesham M.E.M."/>
            <person name="Najaraj S.H.N."/>
            <person name="Harsha G.H.G."/>
            <person name="Madugundu A.M."/>
            <person name="Renuse S.R."/>
            <person name="Holt D.H."/>
            <person name="Pandey A.P."/>
            <person name="Papenfuss A.P."/>
            <person name="Gasser R.B.G."/>
            <person name="Fischer K.F."/>
        </authorList>
    </citation>
    <scope>NUCLEOTIDE SEQUENCE</scope>
    <source>
        <strain evidence="3">SSS_KF_BRIS2020</strain>
    </source>
</reference>
<dbReference type="InterPro" id="IPR011333">
    <property type="entry name" value="SKP1/BTB/POZ_sf"/>
</dbReference>
<dbReference type="Gene3D" id="3.30.710.10">
    <property type="entry name" value="Potassium Channel Kv1.1, Chain A"/>
    <property type="match status" value="1"/>
</dbReference>
<dbReference type="InterPro" id="IPR000210">
    <property type="entry name" value="BTB/POZ_dom"/>
</dbReference>
<dbReference type="Gene3D" id="2.130.10.30">
    <property type="entry name" value="Regulator of chromosome condensation 1/beta-lactamase-inhibitor protein II"/>
    <property type="match status" value="1"/>
</dbReference>
<dbReference type="Pfam" id="PF00651">
    <property type="entry name" value="BTB"/>
    <property type="match status" value="1"/>
</dbReference>
<accession>A0A834RGT7</accession>
<dbReference type="PROSITE" id="PS50097">
    <property type="entry name" value="BTB"/>
    <property type="match status" value="1"/>
</dbReference>
<sequence length="573" mass="66216">MNGTSVHLFADAAAAAASAACSEFNSLRNSIAVEKPISFVDVLRYQNLISIFASTKVSRKAKSESFYLIEFIGKINLFNKRPSEHYIRLLMNLPSSNTSQQFRNRMDQTNDLSLWPILQRISKKFLPLIDRFYIFNKGKSALLFCKDGKVYGFGQNIHGMLGTHRNDFCSRYLDIIRFHCFHCYPILNEPKEIVKLRFQNIVSISRGEKHIMALTEIGDLYGWGANHSGQLGIGWFRTCSLEPTLILHDVRKVCCGPKHTVALIFDGSIRMWGKFPGHNQNYTPDRLIRAPGSMLDLISTKFLTIAFNNCFDDDDRGAFYAWGDLKHFGLSESSTVRLTYKRCDYNKISKINERVRSIKNPFKMIKSVDFCTDVPEDPNMAVLMDQNGECFVWDDRKPVGENLQQTNLSSIADVACLYSSAFTPHITKLPSELIQNDFEETRPSNKLPTILRFNDPTFSDLIFKFSHYHQKPIYVHKIILSDHSEHFSLLLRSKPIVENKSSVILIEDNSYISMFYYLRHIYTKQVEFEKFDRLLLMEIYDISIKYFDQLLSDKIVDHLYSLERIDQTATMVR</sequence>
<dbReference type="EMBL" id="WVUK01000005">
    <property type="protein sequence ID" value="KAF7496496.1"/>
    <property type="molecule type" value="Genomic_DNA"/>
</dbReference>
<proteinExistence type="predicted"/>
<evidence type="ECO:0000313" key="5">
    <source>
        <dbReference type="Proteomes" id="UP000070412"/>
    </source>
</evidence>
<evidence type="ECO:0000259" key="2">
    <source>
        <dbReference type="PROSITE" id="PS50097"/>
    </source>
</evidence>
<dbReference type="InterPro" id="IPR009091">
    <property type="entry name" value="RCC1/BLIP-II"/>
</dbReference>
<feature type="repeat" description="RCC1" evidence="1">
    <location>
        <begin position="148"/>
        <end position="217"/>
    </location>
</feature>
<evidence type="ECO:0000313" key="3">
    <source>
        <dbReference type="EMBL" id="KAF7496496.1"/>
    </source>
</evidence>
<evidence type="ECO:0000256" key="1">
    <source>
        <dbReference type="PROSITE-ProRule" id="PRU00235"/>
    </source>
</evidence>
<dbReference type="PROSITE" id="PS00626">
    <property type="entry name" value="RCC1_2"/>
    <property type="match status" value="1"/>
</dbReference>
<dbReference type="OrthoDB" id="6490588at2759"/>
<dbReference type="SUPFAM" id="SSF54695">
    <property type="entry name" value="POZ domain"/>
    <property type="match status" value="1"/>
</dbReference>
<dbReference type="InterPro" id="IPR051553">
    <property type="entry name" value="Ran_GTPase-activating"/>
</dbReference>
<evidence type="ECO:0000313" key="4">
    <source>
        <dbReference type="EnsemblMetazoa" id="KAF7496496.1"/>
    </source>
</evidence>
<dbReference type="SUPFAM" id="SSF50985">
    <property type="entry name" value="RCC1/BLIP-II"/>
    <property type="match status" value="1"/>
</dbReference>
<reference evidence="5" key="1">
    <citation type="journal article" date="2020" name="PLoS Negl. Trop. Dis.">
        <title>High-quality nuclear genome for Sarcoptes scabiei-A critical resource for a neglected parasite.</title>
        <authorList>
            <person name="Korhonen P.K."/>
            <person name="Gasser R.B."/>
            <person name="Ma G."/>
            <person name="Wang T."/>
            <person name="Stroehlein A.J."/>
            <person name="Young N.D."/>
            <person name="Ang C.S."/>
            <person name="Fernando D.D."/>
            <person name="Lu H.C."/>
            <person name="Taylor S."/>
            <person name="Reynolds S.L."/>
            <person name="Mofiz E."/>
            <person name="Najaraj S.H."/>
            <person name="Gowda H."/>
            <person name="Madugundu A."/>
            <person name="Renuse S."/>
            <person name="Holt D."/>
            <person name="Pandey A."/>
            <person name="Papenfuss A.T."/>
            <person name="Fischer K."/>
        </authorList>
    </citation>
    <scope>NUCLEOTIDE SEQUENCE [LARGE SCALE GENOMIC DNA]</scope>
</reference>
<dbReference type="EnsemblMetazoa" id="SSS_1958s_mrna">
    <property type="protein sequence ID" value="KAF7496496.1"/>
    <property type="gene ID" value="SSS_1958"/>
</dbReference>
<feature type="repeat" description="RCC1" evidence="1">
    <location>
        <begin position="218"/>
        <end position="266"/>
    </location>
</feature>